<dbReference type="EMBL" id="PNIL01000028">
    <property type="protein sequence ID" value="PMP68082.1"/>
    <property type="molecule type" value="Genomic_DNA"/>
</dbReference>
<dbReference type="RefSeq" id="WP_424586832.1">
    <property type="nucleotide sequence ID" value="NZ_JBNAUB010000015.1"/>
</dbReference>
<comment type="caution">
    <text evidence="2">The sequence shown here is derived from an EMBL/GenBank/DDBJ whole genome shotgun (WGS) entry which is preliminary data.</text>
</comment>
<dbReference type="InterPro" id="IPR012854">
    <property type="entry name" value="Cu_amine_oxidase-like_N"/>
</dbReference>
<organism evidence="2 3">
    <name type="scientific">Caldisericum exile</name>
    <dbReference type="NCBI Taxonomy" id="693075"/>
    <lineage>
        <taxon>Bacteria</taxon>
        <taxon>Pseudomonadati</taxon>
        <taxon>Caldisericota/Cryosericota group</taxon>
        <taxon>Caldisericota</taxon>
        <taxon>Caldisericia</taxon>
        <taxon>Caldisericales</taxon>
        <taxon>Caldisericaceae</taxon>
        <taxon>Caldisericum</taxon>
    </lineage>
</organism>
<proteinExistence type="predicted"/>
<evidence type="ECO:0000313" key="2">
    <source>
        <dbReference type="EMBL" id="PMP68082.1"/>
    </source>
</evidence>
<sequence length="770" mass="84864">MKKIIFILTVFIFVVMLPLTNLKAAQPNFEKPIGLYGGEIDKVLISPNYSSDSTVFAGGPEGFYISKDGGKTFNSIVLSVGYNLTFEGITDFTLSKDFAKDSTVYIATKNGVYKTNDFGKSFKPYQMGISATYVTQITNDPITNNLMAVGISFEKRQDGKVLNTNLIMVNDGTSWRTISKFVSEYVTAIASYNNNYYVGTEIGKFYKIDSSGTNLIYSTNAPITSISIRDNAYAFSTLGNGIFLSSDLKTFNQELNGYKIIGVKIDDLNNLYALSRTKKLFVKVNGNYTTYDIPFPSTNISLDISPDGLFIGSYEYGIIKFNKANKTFSLSNTGITNLNTTTLSFSPNYSSNKTVYLGTANNGLYISKDGGKSFENIGNLDTHEILEVKEISNGTILVGTLGEGIFASTDSGKTFKQLDVLKNHSVSVIYEYNNTLFIGTEDDGLYKSDLNLLNLQKVKDLYPYDVNINFVKGAGNYLFVATNGGNLYRSEDSGKTFKEIANNKFWGMSITGFDISNTFTTDGLVLVGTAGGEYISYDRGNTFNQIYDLGSTWADGVQISPNYSNDGFMIVGAWGSSGTTYGNIYITKNKGLSYENIGSTLTNRYVINVFLSPDFYYGKNGSIFVLTSSGGLFRYSFEAKPIEIILTVGKNEIVINGEKSLIDAAPYIKNGRTLVPIRFISEAFGAKVDWNNATREVTIKLLDKTIILKIGSPYAIINGKQTLIDKDNLKVVPEITNGRTFVPIRFISETFGAKVEWNNETRQIRITLGG</sequence>
<dbReference type="Gene3D" id="3.30.457.10">
    <property type="entry name" value="Copper amine oxidase-like, N-terminal domain"/>
    <property type="match status" value="1"/>
</dbReference>
<protein>
    <recommendedName>
        <fullName evidence="1">Copper amine oxidase-like N-terminal domain-containing protein</fullName>
    </recommendedName>
</protein>
<dbReference type="Pfam" id="PF07833">
    <property type="entry name" value="Cu_amine_oxidN1"/>
    <property type="match status" value="1"/>
</dbReference>
<evidence type="ECO:0000313" key="3">
    <source>
        <dbReference type="Proteomes" id="UP000237040"/>
    </source>
</evidence>
<dbReference type="InterPro" id="IPR002860">
    <property type="entry name" value="BNR_rpt"/>
</dbReference>
<name>A0A2J6WF14_9BACT</name>
<dbReference type="SUPFAM" id="SSF55383">
    <property type="entry name" value="Copper amine oxidase, domain N"/>
    <property type="match status" value="1"/>
</dbReference>
<dbReference type="GO" id="GO:0006892">
    <property type="term" value="P:post-Golgi vesicle-mediated transport"/>
    <property type="evidence" value="ECO:0007669"/>
    <property type="project" value="TreeGrafter"/>
</dbReference>
<reference evidence="2 3" key="1">
    <citation type="submission" date="2018-01" db="EMBL/GenBank/DDBJ databases">
        <title>Metagenomic assembled genomes from two thermal pools in the Uzon Caldera, Kamchatka, Russia.</title>
        <authorList>
            <person name="Wilkins L."/>
            <person name="Ettinger C."/>
        </authorList>
    </citation>
    <scope>NUCLEOTIDE SEQUENCE [LARGE SCALE GENOMIC DNA]</scope>
    <source>
        <strain evidence="2">ZAV-07</strain>
    </source>
</reference>
<dbReference type="InterPro" id="IPR015943">
    <property type="entry name" value="WD40/YVTN_repeat-like_dom_sf"/>
</dbReference>
<dbReference type="PANTHER" id="PTHR12106:SF27">
    <property type="entry name" value="SORTILIN-RELATED RECEPTOR"/>
    <property type="match status" value="1"/>
</dbReference>
<dbReference type="Pfam" id="PF15899">
    <property type="entry name" value="BNR_6"/>
    <property type="match status" value="1"/>
</dbReference>
<evidence type="ECO:0000259" key="1">
    <source>
        <dbReference type="Pfam" id="PF07833"/>
    </source>
</evidence>
<dbReference type="GO" id="GO:0016020">
    <property type="term" value="C:membrane"/>
    <property type="evidence" value="ECO:0007669"/>
    <property type="project" value="TreeGrafter"/>
</dbReference>
<feature type="domain" description="Copper amine oxidase-like N-terminal" evidence="1">
    <location>
        <begin position="654"/>
        <end position="766"/>
    </location>
</feature>
<dbReference type="AlphaFoldDB" id="A0A2J6WF14"/>
<dbReference type="PANTHER" id="PTHR12106">
    <property type="entry name" value="SORTILIN RELATED"/>
    <property type="match status" value="1"/>
</dbReference>
<dbReference type="SUPFAM" id="SSF110296">
    <property type="entry name" value="Oligoxyloglucan reducing end-specific cellobiohydrolase"/>
    <property type="match status" value="2"/>
</dbReference>
<dbReference type="Proteomes" id="UP000237040">
    <property type="component" value="Unassembled WGS sequence"/>
</dbReference>
<dbReference type="InterPro" id="IPR036582">
    <property type="entry name" value="Mao_N_sf"/>
</dbReference>
<dbReference type="Gene3D" id="2.130.10.10">
    <property type="entry name" value="YVTN repeat-like/Quinoprotein amine dehydrogenase"/>
    <property type="match status" value="3"/>
</dbReference>
<gene>
    <name evidence="2" type="ORF">C0189_01935</name>
</gene>
<accession>A0A2J6WF14</accession>
<dbReference type="InterPro" id="IPR050310">
    <property type="entry name" value="VPS10-sortilin"/>
</dbReference>